<evidence type="ECO:0000256" key="1">
    <source>
        <dbReference type="ARBA" id="ARBA00022737"/>
    </source>
</evidence>
<reference evidence="5" key="1">
    <citation type="submission" date="2017-11" db="EMBL/GenBank/DDBJ databases">
        <title>The sensing device of the deep-sea amphipod.</title>
        <authorList>
            <person name="Kobayashi H."/>
            <person name="Nagahama T."/>
            <person name="Arai W."/>
            <person name="Sasagawa Y."/>
            <person name="Umeda M."/>
            <person name="Hayashi T."/>
            <person name="Nikaido I."/>
            <person name="Watanabe H."/>
            <person name="Oguri K."/>
            <person name="Kitazato H."/>
            <person name="Fujioka K."/>
            <person name="Kido Y."/>
            <person name="Takami H."/>
        </authorList>
    </citation>
    <scope>NUCLEOTIDE SEQUENCE</scope>
    <source>
        <tissue evidence="5">Whole body</tissue>
    </source>
</reference>
<dbReference type="Gene3D" id="1.25.40.20">
    <property type="entry name" value="Ankyrin repeat-containing domain"/>
    <property type="match status" value="3"/>
</dbReference>
<dbReference type="PANTHER" id="PTHR24198">
    <property type="entry name" value="ANKYRIN REPEAT AND PROTEIN KINASE DOMAIN-CONTAINING PROTEIN"/>
    <property type="match status" value="1"/>
</dbReference>
<evidence type="ECO:0000259" key="4">
    <source>
        <dbReference type="PROSITE" id="PS50225"/>
    </source>
</evidence>
<organism evidence="5">
    <name type="scientific">Hirondellea gigas</name>
    <dbReference type="NCBI Taxonomy" id="1518452"/>
    <lineage>
        <taxon>Eukaryota</taxon>
        <taxon>Metazoa</taxon>
        <taxon>Ecdysozoa</taxon>
        <taxon>Arthropoda</taxon>
        <taxon>Crustacea</taxon>
        <taxon>Multicrustacea</taxon>
        <taxon>Malacostraca</taxon>
        <taxon>Eumalacostraca</taxon>
        <taxon>Peracarida</taxon>
        <taxon>Amphipoda</taxon>
        <taxon>Amphilochidea</taxon>
        <taxon>Lysianassida</taxon>
        <taxon>Lysianassidira</taxon>
        <taxon>Lysianassoidea</taxon>
        <taxon>Lysianassidae</taxon>
        <taxon>Hirondellea</taxon>
    </lineage>
</organism>
<feature type="repeat" description="ANK" evidence="3">
    <location>
        <begin position="238"/>
        <end position="270"/>
    </location>
</feature>
<dbReference type="PANTHER" id="PTHR24198:SF165">
    <property type="entry name" value="ANKYRIN REPEAT-CONTAINING PROTEIN-RELATED"/>
    <property type="match status" value="1"/>
</dbReference>
<evidence type="ECO:0000256" key="3">
    <source>
        <dbReference type="PROSITE-ProRule" id="PRU00023"/>
    </source>
</evidence>
<dbReference type="InterPro" id="IPR036770">
    <property type="entry name" value="Ankyrin_rpt-contain_sf"/>
</dbReference>
<dbReference type="InterPro" id="IPR002110">
    <property type="entry name" value="Ankyrin_rpt"/>
</dbReference>
<dbReference type="PROSITE" id="PS50297">
    <property type="entry name" value="ANK_REP_REGION"/>
    <property type="match status" value="5"/>
</dbReference>
<dbReference type="PRINTS" id="PR01415">
    <property type="entry name" value="ANKYRIN"/>
</dbReference>
<feature type="repeat" description="ANK" evidence="3">
    <location>
        <begin position="139"/>
        <end position="171"/>
    </location>
</feature>
<proteinExistence type="evidence at transcript level"/>
<dbReference type="SUPFAM" id="SSF48403">
    <property type="entry name" value="Ankyrin repeat"/>
    <property type="match status" value="1"/>
</dbReference>
<feature type="domain" description="SOCS box" evidence="4">
    <location>
        <begin position="492"/>
        <end position="531"/>
    </location>
</feature>
<dbReference type="PROSITE" id="PS50088">
    <property type="entry name" value="ANK_REPEAT"/>
    <property type="match status" value="6"/>
</dbReference>
<keyword evidence="2 3" id="KW-0040">ANK repeat</keyword>
<feature type="repeat" description="ANK" evidence="3">
    <location>
        <begin position="205"/>
        <end position="237"/>
    </location>
</feature>
<protein>
    <submittedName>
        <fullName evidence="5">Ankyrin-1-like</fullName>
    </submittedName>
</protein>
<dbReference type="InterPro" id="IPR001496">
    <property type="entry name" value="SOCS_box"/>
</dbReference>
<feature type="repeat" description="ANK" evidence="3">
    <location>
        <begin position="172"/>
        <end position="204"/>
    </location>
</feature>
<evidence type="ECO:0000256" key="2">
    <source>
        <dbReference type="ARBA" id="ARBA00023043"/>
    </source>
</evidence>
<dbReference type="Pfam" id="PF12796">
    <property type="entry name" value="Ank_2"/>
    <property type="match status" value="2"/>
</dbReference>
<dbReference type="AlphaFoldDB" id="A0A6A7FX52"/>
<dbReference type="Pfam" id="PF07525">
    <property type="entry name" value="SOCS_box"/>
    <property type="match status" value="1"/>
</dbReference>
<name>A0A6A7FX52_9CRUS</name>
<evidence type="ECO:0000313" key="5">
    <source>
        <dbReference type="EMBL" id="LAC22723.1"/>
    </source>
</evidence>
<dbReference type="PROSITE" id="PS50225">
    <property type="entry name" value="SOCS"/>
    <property type="match status" value="1"/>
</dbReference>
<accession>A0A6A7FX52</accession>
<keyword evidence="1" id="KW-0677">Repeat</keyword>
<feature type="repeat" description="ANK" evidence="3">
    <location>
        <begin position="305"/>
        <end position="332"/>
    </location>
</feature>
<sequence length="553" mass="60499">MLPLLTLMRKAVFTVKETNTDILKKDVCTTHFPRFVLALQRGAADRTHCTAAAVVVKTSKRSNTTTAAMVPPINREQESMEDSSAVCSPVASLPEQENSTVQWYNSRWAVELRAQYQSVGVPWPWTLATACNVDVVDDQGNTALHYAVQRNHDYIVSELLKAGANPDQANIAELTPLHLAAGNGLLSVLDTLLKNGACINSRTVNHSTPLHLATDGGHTTIVEKLCIEGGRVNSLDNSERTPLILAAMRGNLECLNVLLCHGSPPNVHDTQDWTAMSYAVERQDVAVVERLLSAGASPLQTPHLLHRSVRHRNLHITKLLLNSGAAVNKRSDDGDAPMLIAARNCSSDIVKLLLQHGADPNIRHGVHCGTALHCVVEATIDDEYEEFVAILSLLLKAGAKMNVAAQITGDTPLFRAVLLQKGRAVELFLKHGCSVRVATPVMGVELLRVAVYGNNKRMVMLLILAGCPLYPCIWLNNTFPTNSLHDIIAAIRKHPFRLSELCRMSIRELLGDKLMANALQLPLPALLQRSLLLPAAHITEEDLLKHCTQHIPH</sequence>
<feature type="repeat" description="ANK" evidence="3">
    <location>
        <begin position="333"/>
        <end position="365"/>
    </location>
</feature>
<dbReference type="SMART" id="SM00248">
    <property type="entry name" value="ANK"/>
    <property type="match status" value="10"/>
</dbReference>
<dbReference type="EMBL" id="IACT01003482">
    <property type="protein sequence ID" value="LAC22723.1"/>
    <property type="molecule type" value="mRNA"/>
</dbReference>
<dbReference type="Pfam" id="PF00023">
    <property type="entry name" value="Ank"/>
    <property type="match status" value="1"/>
</dbReference>